<dbReference type="GO" id="GO:0005829">
    <property type="term" value="C:cytosol"/>
    <property type="evidence" value="ECO:0007669"/>
    <property type="project" value="TreeGrafter"/>
</dbReference>
<evidence type="ECO:0000256" key="1">
    <source>
        <dbReference type="ARBA" id="ARBA00022801"/>
    </source>
</evidence>
<reference evidence="4" key="1">
    <citation type="journal article" date="2021" name="PeerJ">
        <title>Extensive microbial diversity within the chicken gut microbiome revealed by metagenomics and culture.</title>
        <authorList>
            <person name="Gilroy R."/>
            <person name="Ravi A."/>
            <person name="Getino M."/>
            <person name="Pursley I."/>
            <person name="Horton D.L."/>
            <person name="Alikhan N.F."/>
            <person name="Baker D."/>
            <person name="Gharbi K."/>
            <person name="Hall N."/>
            <person name="Watson M."/>
            <person name="Adriaenssens E.M."/>
            <person name="Foster-Nyarko E."/>
            <person name="Jarju S."/>
            <person name="Secka A."/>
            <person name="Antonio M."/>
            <person name="Oren A."/>
            <person name="Chaudhuri R.R."/>
            <person name="La Ragione R."/>
            <person name="Hildebrand F."/>
            <person name="Pallen M.J."/>
        </authorList>
    </citation>
    <scope>NUCLEOTIDE SEQUENCE</scope>
    <source>
        <strain evidence="4">CHK185-1770</strain>
    </source>
</reference>
<dbReference type="InterPro" id="IPR023186">
    <property type="entry name" value="IUNH"/>
</dbReference>
<dbReference type="Proteomes" id="UP000826793">
    <property type="component" value="Unassembled WGS sequence"/>
</dbReference>
<accession>A0A9D2MVK0</accession>
<name>A0A9D2MVK0_9FIRM</name>
<keyword evidence="1 4" id="KW-0378">Hydrolase</keyword>
<dbReference type="InterPro" id="IPR015910">
    <property type="entry name" value="I/U_nuclsd_hydro_CS"/>
</dbReference>
<dbReference type="Pfam" id="PF01156">
    <property type="entry name" value="IU_nuc_hydro"/>
    <property type="match status" value="1"/>
</dbReference>
<dbReference type="GO" id="GO:0006152">
    <property type="term" value="P:purine nucleoside catabolic process"/>
    <property type="evidence" value="ECO:0007669"/>
    <property type="project" value="TreeGrafter"/>
</dbReference>
<sequence>MKKTTIWIDCDPGIDDAVALAMAAASRDQLRILGISSVAGNQVSDRVTENARRLAAFYGMEDVPVVRGAREPLLKVPETAASVHGESGLGNCRLPDTDKPLASENGVAYMAQAIEALPEGETLTLVPVGPLTNIALLLKVFPQVRAKIERIVLMGGSASGGNHSASAEFNIWADPEAAQIVFQSGLPIVMCGLDVTHQSGLYPEQVEALLRSEKPVEHAVGEMLSFYADTSSRGRTVACIHDAVTILYLTNPELFGGEWASVQVDCTNDINRGMTVCDRRAKTSPKPVLVLNQVDLPGFQKVMLEKLASI</sequence>
<dbReference type="InterPro" id="IPR001910">
    <property type="entry name" value="Inosine/uridine_hydrolase_dom"/>
</dbReference>
<evidence type="ECO:0000259" key="3">
    <source>
        <dbReference type="Pfam" id="PF01156"/>
    </source>
</evidence>
<dbReference type="PROSITE" id="PS01247">
    <property type="entry name" value="IUNH"/>
    <property type="match status" value="1"/>
</dbReference>
<organism evidence="4 5">
    <name type="scientific">Candidatus Acutalibacter pullicola</name>
    <dbReference type="NCBI Taxonomy" id="2838417"/>
    <lineage>
        <taxon>Bacteria</taxon>
        <taxon>Bacillati</taxon>
        <taxon>Bacillota</taxon>
        <taxon>Clostridia</taxon>
        <taxon>Eubacteriales</taxon>
        <taxon>Acutalibacteraceae</taxon>
        <taxon>Acutalibacter</taxon>
    </lineage>
</organism>
<dbReference type="AlphaFoldDB" id="A0A9D2MVK0"/>
<feature type="domain" description="Inosine/uridine-preferring nucleoside hydrolase" evidence="3">
    <location>
        <begin position="6"/>
        <end position="300"/>
    </location>
</feature>
<dbReference type="GO" id="GO:0008477">
    <property type="term" value="F:purine nucleosidase activity"/>
    <property type="evidence" value="ECO:0007669"/>
    <property type="project" value="TreeGrafter"/>
</dbReference>
<proteinExistence type="predicted"/>
<dbReference type="GO" id="GO:0045437">
    <property type="term" value="F:uridine nucleosidase activity"/>
    <property type="evidence" value="ECO:0007669"/>
    <property type="project" value="UniProtKB-ARBA"/>
</dbReference>
<reference evidence="4" key="2">
    <citation type="submission" date="2021-04" db="EMBL/GenBank/DDBJ databases">
        <authorList>
            <person name="Gilroy R."/>
        </authorList>
    </citation>
    <scope>NUCLEOTIDE SEQUENCE</scope>
    <source>
        <strain evidence="4">CHK185-1770</strain>
    </source>
</reference>
<dbReference type="PANTHER" id="PTHR12304:SF4">
    <property type="entry name" value="URIDINE NUCLEOSIDASE"/>
    <property type="match status" value="1"/>
</dbReference>
<dbReference type="Gene3D" id="3.90.245.10">
    <property type="entry name" value="Ribonucleoside hydrolase-like"/>
    <property type="match status" value="1"/>
</dbReference>
<evidence type="ECO:0000313" key="5">
    <source>
        <dbReference type="Proteomes" id="UP000826793"/>
    </source>
</evidence>
<dbReference type="SUPFAM" id="SSF53590">
    <property type="entry name" value="Nucleoside hydrolase"/>
    <property type="match status" value="1"/>
</dbReference>
<keyword evidence="2" id="KW-0326">Glycosidase</keyword>
<protein>
    <submittedName>
        <fullName evidence="4">Nucleoside hydrolase</fullName>
    </submittedName>
</protein>
<dbReference type="PANTHER" id="PTHR12304">
    <property type="entry name" value="INOSINE-URIDINE PREFERRING NUCLEOSIDE HYDROLASE"/>
    <property type="match status" value="1"/>
</dbReference>
<evidence type="ECO:0000256" key="2">
    <source>
        <dbReference type="ARBA" id="ARBA00023295"/>
    </source>
</evidence>
<gene>
    <name evidence="4" type="ORF">H9710_03375</name>
</gene>
<comment type="caution">
    <text evidence="4">The sequence shown here is derived from an EMBL/GenBank/DDBJ whole genome shotgun (WGS) entry which is preliminary data.</text>
</comment>
<dbReference type="CDD" id="cd02651">
    <property type="entry name" value="nuc_hydro_IU_UC_XIUA"/>
    <property type="match status" value="1"/>
</dbReference>
<dbReference type="InterPro" id="IPR036452">
    <property type="entry name" value="Ribo_hydro-like"/>
</dbReference>
<evidence type="ECO:0000313" key="4">
    <source>
        <dbReference type="EMBL" id="HJB97603.1"/>
    </source>
</evidence>
<dbReference type="EMBL" id="DWXG01000030">
    <property type="protein sequence ID" value="HJB97603.1"/>
    <property type="molecule type" value="Genomic_DNA"/>
</dbReference>